<name>A0A1N6GK08_9GAMM</name>
<dbReference type="NCBIfam" id="TIGR03534">
    <property type="entry name" value="RF_mod_PrmC"/>
    <property type="match status" value="1"/>
</dbReference>
<protein>
    <recommendedName>
        <fullName evidence="5">Release factor glutamine methyltransferase</fullName>
        <shortName evidence="5">RF MTase</shortName>
        <ecNumber evidence="5">2.1.1.297</ecNumber>
    </recommendedName>
    <alternativeName>
        <fullName evidence="5">N5-glutamine methyltransferase PrmC</fullName>
    </alternativeName>
    <alternativeName>
        <fullName evidence="5">Protein-(glutamine-N5) MTase PrmC</fullName>
    </alternativeName>
    <alternativeName>
        <fullName evidence="5">Protein-glutamine N-methyltransferase PrmC</fullName>
    </alternativeName>
</protein>
<gene>
    <name evidence="5" type="primary">prmC</name>
    <name evidence="8" type="ORF">SAMN05443662_1375</name>
</gene>
<dbReference type="InterPro" id="IPR029063">
    <property type="entry name" value="SAM-dependent_MTases_sf"/>
</dbReference>
<feature type="binding site" evidence="5">
    <location>
        <position position="191"/>
    </location>
    <ligand>
        <name>S-adenosyl-L-methionine</name>
        <dbReference type="ChEBI" id="CHEBI:59789"/>
    </ligand>
</feature>
<dbReference type="PANTHER" id="PTHR18895">
    <property type="entry name" value="HEMK METHYLTRANSFERASE"/>
    <property type="match status" value="1"/>
</dbReference>
<dbReference type="EMBL" id="FSRE01000003">
    <property type="protein sequence ID" value="SIO07732.1"/>
    <property type="molecule type" value="Genomic_DNA"/>
</dbReference>
<dbReference type="FunFam" id="3.40.50.150:FF:000053">
    <property type="entry name" value="Release factor glutamine methyltransferase"/>
    <property type="match status" value="1"/>
</dbReference>
<organism evidence="8 9">
    <name type="scientific">Sulfurivirga caldicuralii</name>
    <dbReference type="NCBI Taxonomy" id="364032"/>
    <lineage>
        <taxon>Bacteria</taxon>
        <taxon>Pseudomonadati</taxon>
        <taxon>Pseudomonadota</taxon>
        <taxon>Gammaproteobacteria</taxon>
        <taxon>Thiotrichales</taxon>
        <taxon>Piscirickettsiaceae</taxon>
        <taxon>Sulfurivirga</taxon>
    </lineage>
</organism>
<dbReference type="InterPro" id="IPR040758">
    <property type="entry name" value="PrmC_N"/>
</dbReference>
<keyword evidence="1 5" id="KW-0489">Methyltransferase</keyword>
<keyword evidence="9" id="KW-1185">Reference proteome</keyword>
<dbReference type="Pfam" id="PF17827">
    <property type="entry name" value="PrmC_N"/>
    <property type="match status" value="1"/>
</dbReference>
<dbReference type="PANTHER" id="PTHR18895:SF74">
    <property type="entry name" value="MTRF1L RELEASE FACTOR GLUTAMINE METHYLTRANSFERASE"/>
    <property type="match status" value="1"/>
</dbReference>
<dbReference type="CDD" id="cd02440">
    <property type="entry name" value="AdoMet_MTases"/>
    <property type="match status" value="1"/>
</dbReference>
<dbReference type="InterPro" id="IPR002052">
    <property type="entry name" value="DNA_methylase_N6_adenine_CS"/>
</dbReference>
<comment type="similarity">
    <text evidence="5">Belongs to the protein N5-glutamine methyltransferase family. PrmC subfamily.</text>
</comment>
<dbReference type="OrthoDB" id="9800643at2"/>
<dbReference type="Pfam" id="PF05175">
    <property type="entry name" value="MTS"/>
    <property type="match status" value="1"/>
</dbReference>
<feature type="binding site" evidence="5">
    <location>
        <position position="176"/>
    </location>
    <ligand>
        <name>S-adenosyl-L-methionine</name>
        <dbReference type="ChEBI" id="CHEBI:59789"/>
    </ligand>
</feature>
<feature type="binding site" evidence="5">
    <location>
        <begin position="191"/>
        <end position="194"/>
    </location>
    <ligand>
        <name>substrate</name>
    </ligand>
</feature>
<reference evidence="8 9" key="1">
    <citation type="submission" date="2016-11" db="EMBL/GenBank/DDBJ databases">
        <authorList>
            <person name="Jaros S."/>
            <person name="Januszkiewicz K."/>
            <person name="Wedrychowicz H."/>
        </authorList>
    </citation>
    <scope>NUCLEOTIDE SEQUENCE [LARGE SCALE GENOMIC DNA]</scope>
    <source>
        <strain evidence="8 9">DSM 17737</strain>
    </source>
</reference>
<dbReference type="Gene3D" id="1.10.8.10">
    <property type="entry name" value="DNA helicase RuvA subunit, C-terminal domain"/>
    <property type="match status" value="1"/>
</dbReference>
<dbReference type="GO" id="GO:0102559">
    <property type="term" value="F:peptide chain release factor N(5)-glutamine methyltransferase activity"/>
    <property type="evidence" value="ECO:0007669"/>
    <property type="project" value="UniProtKB-EC"/>
</dbReference>
<evidence type="ECO:0000256" key="2">
    <source>
        <dbReference type="ARBA" id="ARBA00022679"/>
    </source>
</evidence>
<evidence type="ECO:0000256" key="4">
    <source>
        <dbReference type="ARBA" id="ARBA00048391"/>
    </source>
</evidence>
<accession>A0A1N6GK08</accession>
<dbReference type="AlphaFoldDB" id="A0A1N6GK08"/>
<dbReference type="InterPro" id="IPR019874">
    <property type="entry name" value="RF_methyltr_PrmC"/>
</dbReference>
<dbReference type="PROSITE" id="PS00092">
    <property type="entry name" value="N6_MTASE"/>
    <property type="match status" value="1"/>
</dbReference>
<dbReference type="EC" id="2.1.1.297" evidence="5"/>
<dbReference type="HAMAP" id="MF_02126">
    <property type="entry name" value="RF_methyltr_PrmC"/>
    <property type="match status" value="1"/>
</dbReference>
<dbReference type="Proteomes" id="UP000198461">
    <property type="component" value="Unassembled WGS sequence"/>
</dbReference>
<evidence type="ECO:0000256" key="5">
    <source>
        <dbReference type="HAMAP-Rule" id="MF_02126"/>
    </source>
</evidence>
<dbReference type="Gene3D" id="3.40.50.150">
    <property type="entry name" value="Vaccinia Virus protein VP39"/>
    <property type="match status" value="1"/>
</dbReference>
<comment type="catalytic activity">
    <reaction evidence="4 5">
        <text>L-glutaminyl-[peptide chain release factor] + S-adenosyl-L-methionine = N(5)-methyl-L-glutaminyl-[peptide chain release factor] + S-adenosyl-L-homocysteine + H(+)</text>
        <dbReference type="Rhea" id="RHEA:42896"/>
        <dbReference type="Rhea" id="RHEA-COMP:10271"/>
        <dbReference type="Rhea" id="RHEA-COMP:10272"/>
        <dbReference type="ChEBI" id="CHEBI:15378"/>
        <dbReference type="ChEBI" id="CHEBI:30011"/>
        <dbReference type="ChEBI" id="CHEBI:57856"/>
        <dbReference type="ChEBI" id="CHEBI:59789"/>
        <dbReference type="ChEBI" id="CHEBI:61891"/>
        <dbReference type="EC" id="2.1.1.297"/>
    </reaction>
</comment>
<evidence type="ECO:0000256" key="1">
    <source>
        <dbReference type="ARBA" id="ARBA00022603"/>
    </source>
</evidence>
<feature type="binding site" evidence="5">
    <location>
        <begin position="126"/>
        <end position="130"/>
    </location>
    <ligand>
        <name>S-adenosyl-L-methionine</name>
        <dbReference type="ChEBI" id="CHEBI:59789"/>
    </ligand>
</feature>
<keyword evidence="2 5" id="KW-0808">Transferase</keyword>
<keyword evidence="3 5" id="KW-0949">S-adenosyl-L-methionine</keyword>
<dbReference type="RefSeq" id="WP_074201638.1">
    <property type="nucleotide sequence ID" value="NZ_FSRE01000003.1"/>
</dbReference>
<dbReference type="SUPFAM" id="SSF53335">
    <property type="entry name" value="S-adenosyl-L-methionine-dependent methyltransferases"/>
    <property type="match status" value="1"/>
</dbReference>
<dbReference type="InterPro" id="IPR050320">
    <property type="entry name" value="N5-glutamine_MTase"/>
</dbReference>
<evidence type="ECO:0000256" key="3">
    <source>
        <dbReference type="ARBA" id="ARBA00022691"/>
    </source>
</evidence>
<dbReference type="InterPro" id="IPR007848">
    <property type="entry name" value="Small_mtfrase_dom"/>
</dbReference>
<evidence type="ECO:0000259" key="6">
    <source>
        <dbReference type="Pfam" id="PF05175"/>
    </source>
</evidence>
<evidence type="ECO:0000313" key="9">
    <source>
        <dbReference type="Proteomes" id="UP000198461"/>
    </source>
</evidence>
<dbReference type="STRING" id="364032.SAMN05443662_1375"/>
<comment type="function">
    <text evidence="5">Methylates the class 1 translation termination release factors RF1/PrfA and RF2/PrfB on the glutamine residue of the universally conserved GGQ motif.</text>
</comment>
<dbReference type="InterPro" id="IPR004556">
    <property type="entry name" value="HemK-like"/>
</dbReference>
<dbReference type="GO" id="GO:0032259">
    <property type="term" value="P:methylation"/>
    <property type="evidence" value="ECO:0007669"/>
    <property type="project" value="UniProtKB-KW"/>
</dbReference>
<feature type="binding site" evidence="5">
    <location>
        <position position="149"/>
    </location>
    <ligand>
        <name>S-adenosyl-L-methionine</name>
        <dbReference type="ChEBI" id="CHEBI:59789"/>
    </ligand>
</feature>
<evidence type="ECO:0000259" key="7">
    <source>
        <dbReference type="Pfam" id="PF17827"/>
    </source>
</evidence>
<dbReference type="GO" id="GO:0003676">
    <property type="term" value="F:nucleic acid binding"/>
    <property type="evidence" value="ECO:0007669"/>
    <property type="project" value="InterPro"/>
</dbReference>
<evidence type="ECO:0000313" key="8">
    <source>
        <dbReference type="EMBL" id="SIO07732.1"/>
    </source>
</evidence>
<feature type="domain" description="Methyltransferase small" evidence="6">
    <location>
        <begin position="122"/>
        <end position="198"/>
    </location>
</feature>
<dbReference type="NCBIfam" id="TIGR00536">
    <property type="entry name" value="hemK_fam"/>
    <property type="match status" value="1"/>
</dbReference>
<sequence>MTVADALRHAQAQLQHSDTPDLDAQLLLAHVLGKSRSWLFAHDIDALTADQQAAFAALTARRAAGEPVAYLLGRADFYDFTLKVTPDVLIPRPETELLVEQALEKVREKSAAKKVGDPPVCAVDLGTGSGAIAIALARHAPEVAVAASDASCAALTVARENAQRLGVDIDFRHGSWLEPFAGERFDVIASNPPYIDSADPHLRGDIRHEPQQALVAGEHGLADLRAIIERAPAHLNAGGWLLLEHGYDQQDAVESLFRAAGFDAIVCLHDLAGQPRVSLAQWNN</sequence>
<proteinExistence type="inferred from homology"/>
<feature type="domain" description="Release factor glutamine methyltransferase N-terminal" evidence="7">
    <location>
        <begin position="5"/>
        <end position="73"/>
    </location>
</feature>